<dbReference type="PROSITE" id="PS51192">
    <property type="entry name" value="HELICASE_ATP_BIND_1"/>
    <property type="match status" value="1"/>
</dbReference>
<dbReference type="GO" id="GO:0004386">
    <property type="term" value="F:helicase activity"/>
    <property type="evidence" value="ECO:0007669"/>
    <property type="project" value="UniProtKB-KW"/>
</dbReference>
<gene>
    <name evidence="3" type="ORF">CcrPW_gp173c</name>
</gene>
<keyword evidence="3" id="KW-0547">Nucleotide-binding</keyword>
<dbReference type="InterPro" id="IPR000330">
    <property type="entry name" value="SNF2_N"/>
</dbReference>
<keyword evidence="3" id="KW-0067">ATP-binding</keyword>
<dbReference type="Gene3D" id="3.40.50.300">
    <property type="entry name" value="P-loop containing nucleotide triphosphate hydrolases"/>
    <property type="match status" value="1"/>
</dbReference>
<dbReference type="Gene3D" id="3.40.50.10810">
    <property type="entry name" value="Tandem AAA-ATPase domain"/>
    <property type="match status" value="1"/>
</dbReference>
<dbReference type="Pfam" id="PF00271">
    <property type="entry name" value="Helicase_C"/>
    <property type="match status" value="1"/>
</dbReference>
<reference evidence="3" key="2">
    <citation type="submission" date="2018-09" db="EMBL/GenBank/DDBJ databases">
        <title>Giant CbK-like Caulobacter bacteriophages have genetically divergent genomes.</title>
        <authorList>
            <person name="Wilson K."/>
            <person name="Ely B."/>
        </authorList>
    </citation>
    <scope>NUCLEOTIDE SEQUENCE [LARGE SCALE GENOMIC DNA]</scope>
</reference>
<keyword evidence="4" id="KW-1185">Reference proteome</keyword>
<dbReference type="SMART" id="SM00487">
    <property type="entry name" value="DEXDc"/>
    <property type="match status" value="1"/>
</dbReference>
<dbReference type="GO" id="GO:0016787">
    <property type="term" value="F:hydrolase activity"/>
    <property type="evidence" value="ECO:0007669"/>
    <property type="project" value="UniProtKB-KW"/>
</dbReference>
<dbReference type="PANTHER" id="PTHR45766:SF6">
    <property type="entry name" value="SWI_SNF-RELATED MATRIX-ASSOCIATED ACTIN-DEPENDENT REGULATOR OF CHROMATIN SUBFAMILY A-LIKE PROTEIN 1"/>
    <property type="match status" value="1"/>
</dbReference>
<dbReference type="CDD" id="cd18793">
    <property type="entry name" value="SF2_C_SNF"/>
    <property type="match status" value="1"/>
</dbReference>
<dbReference type="GO" id="GO:0005524">
    <property type="term" value="F:ATP binding"/>
    <property type="evidence" value="ECO:0007669"/>
    <property type="project" value="InterPro"/>
</dbReference>
<dbReference type="GO" id="GO:0031297">
    <property type="term" value="P:replication fork processing"/>
    <property type="evidence" value="ECO:0007669"/>
    <property type="project" value="TreeGrafter"/>
</dbReference>
<name>A0A385ECX4_9CAUD</name>
<dbReference type="Proteomes" id="UP000259026">
    <property type="component" value="Segment"/>
</dbReference>
<dbReference type="SUPFAM" id="SSF52540">
    <property type="entry name" value="P-loop containing nucleoside triphosphate hydrolases"/>
    <property type="match status" value="2"/>
</dbReference>
<sequence>MAHIDFRDNLFYGMGTYEERHLWKEAGFTFSKLRRAWVTDRLDIAKKVTGVYWRERALDHVQHTLEVAKISEEMSWKATTDYVPPSPPGLEYLPYQRAGIEYALMRKDTLIADQPGLGKTIQAIGVLNADTSINSAIFIVPASLKVNWKREIDKWMVPNLTFGIAEASRVERVQDGFTKAYEKVEDGVYKSGPKAGQPKFKKVEVQGKPKYRVAEVQKDYWPNTDIVIINYDILDRFTNQIKSRTWDYVVCDECHALKTDQSGRTLFVLGGQKTYTKQQKKERAAKGLSTESVWHTAIDANRRVFLSGTPMMSRPVELWPIVKAFDPNGLGTKYLDYVYKYCGAYHDPMRGKNGALVTNGATNLVELGEKMRSSFMVRRLKREVLPELPPKRRVVVPMDSPEIRALVAREDELAQMLKLYEKVHLGQGEVIDEIVHGAQIIDNAARIGFSADMDPDHPNWRTLDLDYAAAVAGLEPPAVSILFEEMAAVRRELGIAKLSCVTPWVSDFLEGGEKLLLFAYHSDVVKAIAERMDNWCPAVIWGGTPMHKRQAQVDRFQTDESCRLFIGNIAAAGVGFTLTRAADVAFAEGDWVPSMIEQCEDRACRIGQTAEKIMSYFLVANGSLDARIAQAAKEKEDNINQAMGA</sequence>
<dbReference type="InterPro" id="IPR014001">
    <property type="entry name" value="Helicase_ATP-bd"/>
</dbReference>
<evidence type="ECO:0000256" key="1">
    <source>
        <dbReference type="ARBA" id="ARBA00022801"/>
    </source>
</evidence>
<dbReference type="InterPro" id="IPR038718">
    <property type="entry name" value="SNF2-like_sf"/>
</dbReference>
<dbReference type="Pfam" id="PF00176">
    <property type="entry name" value="SNF2-rel_dom"/>
    <property type="match status" value="2"/>
</dbReference>
<keyword evidence="3" id="KW-0347">Helicase</keyword>
<dbReference type="InterPro" id="IPR027417">
    <property type="entry name" value="P-loop_NTPase"/>
</dbReference>
<evidence type="ECO:0000313" key="3">
    <source>
        <dbReference type="EMBL" id="AXQ68712.1"/>
    </source>
</evidence>
<dbReference type="PANTHER" id="PTHR45766">
    <property type="entry name" value="DNA ANNEALING HELICASE AND ENDONUCLEASE ZRANB3 FAMILY MEMBER"/>
    <property type="match status" value="1"/>
</dbReference>
<organism evidence="3 4">
    <name type="scientific">Caulobacter phage CcrPW</name>
    <dbReference type="NCBI Taxonomy" id="2283271"/>
    <lineage>
        <taxon>Viruses</taxon>
        <taxon>Duplodnaviria</taxon>
        <taxon>Heunggongvirae</taxon>
        <taxon>Uroviricota</taxon>
        <taxon>Caudoviricetes</taxon>
        <taxon>Jeanschmidtviridae</taxon>
        <taxon>Colossusvirus</taxon>
        <taxon>Colossusvirus PW</taxon>
    </lineage>
</organism>
<dbReference type="GO" id="GO:0006281">
    <property type="term" value="P:DNA repair"/>
    <property type="evidence" value="ECO:0007669"/>
    <property type="project" value="TreeGrafter"/>
</dbReference>
<dbReference type="EMBL" id="MH588545">
    <property type="protein sequence ID" value="AXQ68712.1"/>
    <property type="molecule type" value="Genomic_DNA"/>
</dbReference>
<evidence type="ECO:0000259" key="2">
    <source>
        <dbReference type="PROSITE" id="PS51192"/>
    </source>
</evidence>
<feature type="domain" description="Helicase ATP-binding" evidence="2">
    <location>
        <begin position="100"/>
        <end position="328"/>
    </location>
</feature>
<evidence type="ECO:0000313" key="4">
    <source>
        <dbReference type="Proteomes" id="UP000259026"/>
    </source>
</evidence>
<protein>
    <submittedName>
        <fullName evidence="3">Superfamily II DNA/RNA helicase</fullName>
    </submittedName>
</protein>
<keyword evidence="1" id="KW-0378">Hydrolase</keyword>
<accession>A0A385ECX4</accession>
<reference evidence="3" key="1">
    <citation type="submission" date="2018-07" db="EMBL/GenBank/DDBJ databases">
        <authorList>
            <person name="Quirk P.G."/>
            <person name="Krulwich T.A."/>
        </authorList>
    </citation>
    <scope>NUCLEOTIDE SEQUENCE</scope>
</reference>
<dbReference type="InterPro" id="IPR049730">
    <property type="entry name" value="SNF2/RAD54-like_C"/>
</dbReference>
<proteinExistence type="predicted"/>
<dbReference type="InterPro" id="IPR001650">
    <property type="entry name" value="Helicase_C-like"/>
</dbReference>